<feature type="region of interest" description="Disordered" evidence="3">
    <location>
        <begin position="1"/>
        <end position="27"/>
    </location>
</feature>
<dbReference type="PANTHER" id="PTHR31234">
    <property type="entry name" value="LATE EMBRYOGENESIS ABUNDANT (LEA) HYDROXYPROLINE-RICH GLYCOPROTEIN FAMILY"/>
    <property type="match status" value="1"/>
</dbReference>
<name>I1HG23_BRADI</name>
<reference evidence="6" key="3">
    <citation type="submission" date="2018-08" db="UniProtKB">
        <authorList>
            <consortium name="EnsemblPlants"/>
        </authorList>
    </citation>
    <scope>IDENTIFICATION</scope>
    <source>
        <strain evidence="6">cv. Bd21</strain>
    </source>
</reference>
<evidence type="ECO:0000256" key="3">
    <source>
        <dbReference type="SAM" id="MobiDB-lite"/>
    </source>
</evidence>
<comment type="subcellular location">
    <subcellularLocation>
        <location evidence="1">Membrane</location>
    </subcellularLocation>
</comment>
<dbReference type="KEGG" id="bdi:100837247"/>
<evidence type="ECO:0000313" key="7">
    <source>
        <dbReference type="Proteomes" id="UP000008810"/>
    </source>
</evidence>
<evidence type="ECO:0000256" key="4">
    <source>
        <dbReference type="SAM" id="Phobius"/>
    </source>
</evidence>
<dbReference type="AlphaFoldDB" id="I1HG23"/>
<gene>
    <name evidence="6" type="primary">LOC100837247</name>
    <name evidence="5" type="ORF">BRADI_2g15420v3</name>
</gene>
<dbReference type="eggNOG" id="ENOG502RYJK">
    <property type="taxonomic scope" value="Eukaryota"/>
</dbReference>
<dbReference type="GO" id="GO:0098542">
    <property type="term" value="P:defense response to other organism"/>
    <property type="evidence" value="ECO:0007669"/>
    <property type="project" value="InterPro"/>
</dbReference>
<dbReference type="GO" id="GO:0016020">
    <property type="term" value="C:membrane"/>
    <property type="evidence" value="ECO:0007669"/>
    <property type="project" value="UniProtKB-SubCell"/>
</dbReference>
<evidence type="ECO:0000256" key="2">
    <source>
        <dbReference type="ARBA" id="ARBA00023136"/>
    </source>
</evidence>
<dbReference type="PANTHER" id="PTHR31234:SF65">
    <property type="entry name" value="LATE EMBRYOGENESIS ABUNDANT PROTEIN, LEA_2 SUBGROUP"/>
    <property type="match status" value="1"/>
</dbReference>
<dbReference type="OrthoDB" id="687969at2759"/>
<sequence>MADSTPKKSSSKASDPEPKTKSKAKTINADDARAGDLIAKPAGQHRRRVLLRRACCALAAVTATGAVAILALSLTVLKVRDPSLTMSSLAVDRFRVSFLPQLRINATLSAALLIGNPNYESMRFGASTTEIFLLDAHADADGVVVGVGSAPPGLASARGESEVRAAVDVFVDRVLAPEVVREVLLGGRGEVRLASRTAVDGRISVLGGLYGRRTVRVAMRCRVVLRVSLAAVVVADGSPSCVAEFGR</sequence>
<dbReference type="STRING" id="15368.I1HG23"/>
<proteinExistence type="predicted"/>
<dbReference type="Gramene" id="KQK04708">
    <property type="protein sequence ID" value="KQK04708"/>
    <property type="gene ID" value="BRADI_2g15420v3"/>
</dbReference>
<dbReference type="GeneID" id="100837247"/>
<evidence type="ECO:0000256" key="1">
    <source>
        <dbReference type="ARBA" id="ARBA00004370"/>
    </source>
</evidence>
<dbReference type="HOGENOM" id="CLU_050605_3_0_1"/>
<protein>
    <recommendedName>
        <fullName evidence="8">Late embryogenesis abundant protein LEA-2 subgroup domain-containing protein</fullName>
    </recommendedName>
</protein>
<dbReference type="InterPro" id="IPR044839">
    <property type="entry name" value="NDR1-like"/>
</dbReference>
<keyword evidence="4" id="KW-0812">Transmembrane</keyword>
<evidence type="ECO:0008006" key="8">
    <source>
        <dbReference type="Google" id="ProtNLM"/>
    </source>
</evidence>
<dbReference type="OMA" id="YESMRFG"/>
<keyword evidence="7" id="KW-1185">Reference proteome</keyword>
<reference evidence="5" key="2">
    <citation type="submission" date="2017-06" db="EMBL/GenBank/DDBJ databases">
        <title>WGS assembly of Brachypodium distachyon.</title>
        <authorList>
            <consortium name="The International Brachypodium Initiative"/>
            <person name="Lucas S."/>
            <person name="Harmon-Smith M."/>
            <person name="Lail K."/>
            <person name="Tice H."/>
            <person name="Grimwood J."/>
            <person name="Bruce D."/>
            <person name="Barry K."/>
            <person name="Shu S."/>
            <person name="Lindquist E."/>
            <person name="Wang M."/>
            <person name="Pitluck S."/>
            <person name="Vogel J.P."/>
            <person name="Garvin D.F."/>
            <person name="Mockler T.C."/>
            <person name="Schmutz J."/>
            <person name="Rokhsar D."/>
            <person name="Bevan M.W."/>
        </authorList>
    </citation>
    <scope>NUCLEOTIDE SEQUENCE</scope>
    <source>
        <strain evidence="5">Bd21</strain>
    </source>
</reference>
<keyword evidence="2 4" id="KW-0472">Membrane</keyword>
<organism evidence="5">
    <name type="scientific">Brachypodium distachyon</name>
    <name type="common">Purple false brome</name>
    <name type="synonym">Trachynia distachya</name>
    <dbReference type="NCBI Taxonomy" id="15368"/>
    <lineage>
        <taxon>Eukaryota</taxon>
        <taxon>Viridiplantae</taxon>
        <taxon>Streptophyta</taxon>
        <taxon>Embryophyta</taxon>
        <taxon>Tracheophyta</taxon>
        <taxon>Spermatophyta</taxon>
        <taxon>Magnoliopsida</taxon>
        <taxon>Liliopsida</taxon>
        <taxon>Poales</taxon>
        <taxon>Poaceae</taxon>
        <taxon>BOP clade</taxon>
        <taxon>Pooideae</taxon>
        <taxon>Stipodae</taxon>
        <taxon>Brachypodieae</taxon>
        <taxon>Brachypodium</taxon>
    </lineage>
</organism>
<dbReference type="EMBL" id="CM000881">
    <property type="protein sequence ID" value="KQK04708.1"/>
    <property type="molecule type" value="Genomic_DNA"/>
</dbReference>
<reference evidence="5 6" key="1">
    <citation type="journal article" date="2010" name="Nature">
        <title>Genome sequencing and analysis of the model grass Brachypodium distachyon.</title>
        <authorList>
            <consortium name="International Brachypodium Initiative"/>
        </authorList>
    </citation>
    <scope>NUCLEOTIDE SEQUENCE [LARGE SCALE GENOMIC DNA]</scope>
    <source>
        <strain evidence="5 6">Bd21</strain>
    </source>
</reference>
<keyword evidence="4" id="KW-1133">Transmembrane helix</keyword>
<dbReference type="Proteomes" id="UP000008810">
    <property type="component" value="Chromosome 2"/>
</dbReference>
<dbReference type="RefSeq" id="XP_003565855.1">
    <property type="nucleotide sequence ID" value="XM_003565807.4"/>
</dbReference>
<accession>I1HG23</accession>
<evidence type="ECO:0000313" key="5">
    <source>
        <dbReference type="EMBL" id="KQK04708.1"/>
    </source>
</evidence>
<dbReference type="FunCoup" id="I1HG23">
    <property type="interactions" value="5"/>
</dbReference>
<feature type="transmembrane region" description="Helical" evidence="4">
    <location>
        <begin position="54"/>
        <end position="77"/>
    </location>
</feature>
<evidence type="ECO:0000313" key="6">
    <source>
        <dbReference type="EnsemblPlants" id="KQK04708"/>
    </source>
</evidence>
<dbReference type="EnsemblPlants" id="KQK04708">
    <property type="protein sequence ID" value="KQK04708"/>
    <property type="gene ID" value="BRADI_2g15420v3"/>
</dbReference>